<gene>
    <name evidence="8" type="primary">PGC</name>
    <name evidence="8" type="ORF">SNEC2469_LOCUS7244</name>
</gene>
<dbReference type="Pfam" id="PF00026">
    <property type="entry name" value="Asp"/>
    <property type="match status" value="1"/>
</dbReference>
<dbReference type="OrthoDB" id="426506at2759"/>
<keyword evidence="9" id="KW-1185">Reference proteome</keyword>
<evidence type="ECO:0000256" key="3">
    <source>
        <dbReference type="ARBA" id="ARBA00022750"/>
    </source>
</evidence>
<dbReference type="SUPFAM" id="SSF50630">
    <property type="entry name" value="Acid proteases"/>
    <property type="match status" value="1"/>
</dbReference>
<evidence type="ECO:0000256" key="2">
    <source>
        <dbReference type="ARBA" id="ARBA00022670"/>
    </source>
</evidence>
<feature type="transmembrane region" description="Helical" evidence="6">
    <location>
        <begin position="353"/>
        <end position="374"/>
    </location>
</feature>
<feature type="region of interest" description="Disordered" evidence="5">
    <location>
        <begin position="770"/>
        <end position="834"/>
    </location>
</feature>
<keyword evidence="6" id="KW-0812">Transmembrane</keyword>
<evidence type="ECO:0000256" key="4">
    <source>
        <dbReference type="ARBA" id="ARBA00022801"/>
    </source>
</evidence>
<accession>A0A812N265</accession>
<evidence type="ECO:0000256" key="1">
    <source>
        <dbReference type="ARBA" id="ARBA00007447"/>
    </source>
</evidence>
<comment type="caution">
    <text evidence="8">The sequence shown here is derived from an EMBL/GenBank/DDBJ whole genome shotgun (WGS) entry which is preliminary data.</text>
</comment>
<sequence>MLLPLEVVSIGYPPQDFRVVFDTGSAHIILPAVECHTEACLANNRRLYNQAASTTSLPINADGSIVHEGDDGEQVTIGFGTGEITGEFAKDTVCMGKGQTADERRLLMAEARRQKASFWLLAMARATWLSTLGTWCTVTAGVWIIAWLWTAPSACKSVAQCAPHLQRHPRFYHIVSTAVLLALLGHELLSLIATYIGTQKAKALIPHLQSKSLPTFLLALMLGNLAISESMFSQRSWTISHVMPVSDGLTAPGRPVYTLQFLEWTANMPILFMLAGYCGLGRPLREISRPLLLTNTYITLCWAGTLTSSASLKWILILASLAMYALSSRLMFQWCLDFEKAAPKDLPGRSLRPLLSCGLILHFFLYGLVYLASVSGLVDAPLERKTFFALTFGSKIALCAAFVLIRADEYHQTLTGVLRKISVSNAGMISILRSSFDVLLPCMLDSRGACRFLPDSPGDIGKLEKLLELPVSGLSLQDLLQGEQQQADFAAYLQNVVRQADAATSCAEGWTAPAAQVLHSTLCRGQGVVQASLHLSVVPRSGATLGSERRLVAALRFSGGDEDLGVEHAIPAFEDFKRSETVLSEGSTQPTASDAGSKLAIVANLADLSKLGASQLLQSSSAASQSAAEPLDDASSYHFAPSLLAPSQAPPGASRAVRIPSGPGENFDQRLEGIWEGTTSRELGGYRQRIVFLPDGNAEVTVMGHMLPARCHVDGSTSPASLDLEVLHSGDNPAPPRIPYIFKVEAEQLHICGPKDGRMVRPTQFAGPGLCVMSRQTSPPSSPEPEPELSRQSTAFSEKEKVAGMPVLSDADPPCSEAEKSEVPIEPKAAESESKAYEPCDLALPAMAMLGAGAVLLLRSFR</sequence>
<dbReference type="Gene3D" id="1.20.1070.10">
    <property type="entry name" value="Rhodopsin 7-helix transmembrane proteins"/>
    <property type="match status" value="1"/>
</dbReference>
<dbReference type="PROSITE" id="PS00141">
    <property type="entry name" value="ASP_PROTEASE"/>
    <property type="match status" value="1"/>
</dbReference>
<keyword evidence="3" id="KW-0064">Aspartyl protease</keyword>
<evidence type="ECO:0000259" key="7">
    <source>
        <dbReference type="Pfam" id="PF00026"/>
    </source>
</evidence>
<comment type="similarity">
    <text evidence="1">Belongs to the peptidase A1 family.</text>
</comment>
<dbReference type="GO" id="GO:0004190">
    <property type="term" value="F:aspartic-type endopeptidase activity"/>
    <property type="evidence" value="ECO:0007669"/>
    <property type="project" value="UniProtKB-KW"/>
</dbReference>
<dbReference type="AlphaFoldDB" id="A0A812N265"/>
<evidence type="ECO:0000313" key="8">
    <source>
        <dbReference type="EMBL" id="CAE7295062.1"/>
    </source>
</evidence>
<keyword evidence="6" id="KW-0472">Membrane</keyword>
<organism evidence="8 9">
    <name type="scientific">Symbiodinium necroappetens</name>
    <dbReference type="NCBI Taxonomy" id="1628268"/>
    <lineage>
        <taxon>Eukaryota</taxon>
        <taxon>Sar</taxon>
        <taxon>Alveolata</taxon>
        <taxon>Dinophyceae</taxon>
        <taxon>Suessiales</taxon>
        <taxon>Symbiodiniaceae</taxon>
        <taxon>Symbiodinium</taxon>
    </lineage>
</organism>
<evidence type="ECO:0000256" key="6">
    <source>
        <dbReference type="SAM" id="Phobius"/>
    </source>
</evidence>
<feature type="region of interest" description="Disordered" evidence="5">
    <location>
        <begin position="642"/>
        <end position="664"/>
    </location>
</feature>
<feature type="transmembrane region" description="Helical" evidence="6">
    <location>
        <begin position="314"/>
        <end position="332"/>
    </location>
</feature>
<dbReference type="EMBL" id="CAJNJA010012364">
    <property type="protein sequence ID" value="CAE7295062.1"/>
    <property type="molecule type" value="Genomic_DNA"/>
</dbReference>
<evidence type="ECO:0000256" key="5">
    <source>
        <dbReference type="SAM" id="MobiDB-lite"/>
    </source>
</evidence>
<feature type="transmembrane region" description="Helical" evidence="6">
    <location>
        <begin position="171"/>
        <end position="196"/>
    </location>
</feature>
<proteinExistence type="inferred from homology"/>
<dbReference type="InterPro" id="IPR001969">
    <property type="entry name" value="Aspartic_peptidase_AS"/>
</dbReference>
<reference evidence="8" key="1">
    <citation type="submission" date="2021-02" db="EMBL/GenBank/DDBJ databases">
        <authorList>
            <person name="Dougan E. K."/>
            <person name="Rhodes N."/>
            <person name="Thang M."/>
            <person name="Chan C."/>
        </authorList>
    </citation>
    <scope>NUCLEOTIDE SEQUENCE</scope>
</reference>
<feature type="compositionally biased region" description="Low complexity" evidence="5">
    <location>
        <begin position="642"/>
        <end position="654"/>
    </location>
</feature>
<dbReference type="InterPro" id="IPR033121">
    <property type="entry name" value="PEPTIDASE_A1"/>
</dbReference>
<keyword evidence="2" id="KW-0645">Protease</keyword>
<dbReference type="SUPFAM" id="SSF81321">
    <property type="entry name" value="Family A G protein-coupled receptor-like"/>
    <property type="match status" value="1"/>
</dbReference>
<dbReference type="InterPro" id="IPR034164">
    <property type="entry name" value="Pepsin-like_dom"/>
</dbReference>
<keyword evidence="4" id="KW-0378">Hydrolase</keyword>
<dbReference type="Proteomes" id="UP000601435">
    <property type="component" value="Unassembled WGS sequence"/>
</dbReference>
<dbReference type="PANTHER" id="PTHR47966:SF51">
    <property type="entry name" value="BETA-SITE APP-CLEAVING ENZYME, ISOFORM A-RELATED"/>
    <property type="match status" value="1"/>
</dbReference>
<protein>
    <submittedName>
        <fullName evidence="8">PGC protein</fullName>
    </submittedName>
</protein>
<feature type="compositionally biased region" description="Basic and acidic residues" evidence="5">
    <location>
        <begin position="817"/>
        <end position="834"/>
    </location>
</feature>
<feature type="transmembrane region" description="Helical" evidence="6">
    <location>
        <begin position="386"/>
        <end position="405"/>
    </location>
</feature>
<dbReference type="InterPro" id="IPR001461">
    <property type="entry name" value="Aspartic_peptidase_A1"/>
</dbReference>
<dbReference type="PANTHER" id="PTHR47966">
    <property type="entry name" value="BETA-SITE APP-CLEAVING ENZYME, ISOFORM A-RELATED"/>
    <property type="match status" value="1"/>
</dbReference>
<feature type="transmembrane region" description="Helical" evidence="6">
    <location>
        <begin position="118"/>
        <end position="151"/>
    </location>
</feature>
<keyword evidence="6" id="KW-1133">Transmembrane helix</keyword>
<dbReference type="Gene3D" id="2.40.70.10">
    <property type="entry name" value="Acid Proteases"/>
    <property type="match status" value="1"/>
</dbReference>
<dbReference type="InterPro" id="IPR021109">
    <property type="entry name" value="Peptidase_aspartic_dom_sf"/>
</dbReference>
<dbReference type="GO" id="GO:0006508">
    <property type="term" value="P:proteolysis"/>
    <property type="evidence" value="ECO:0007669"/>
    <property type="project" value="UniProtKB-KW"/>
</dbReference>
<feature type="transmembrane region" description="Helical" evidence="6">
    <location>
        <begin position="216"/>
        <end position="237"/>
    </location>
</feature>
<evidence type="ECO:0000313" key="9">
    <source>
        <dbReference type="Proteomes" id="UP000601435"/>
    </source>
</evidence>
<name>A0A812N265_9DINO</name>
<dbReference type="CDD" id="cd05471">
    <property type="entry name" value="pepsin_like"/>
    <property type="match status" value="1"/>
</dbReference>
<feature type="domain" description="Peptidase A1" evidence="7">
    <location>
        <begin position="8"/>
        <end position="99"/>
    </location>
</feature>